<organism evidence="2 3">
    <name type="scientific">Anaerotruncus colihominis</name>
    <dbReference type="NCBI Taxonomy" id="169435"/>
    <lineage>
        <taxon>Bacteria</taxon>
        <taxon>Bacillati</taxon>
        <taxon>Bacillota</taxon>
        <taxon>Clostridia</taxon>
        <taxon>Eubacteriales</taxon>
        <taxon>Oscillospiraceae</taxon>
        <taxon>Anaerotruncus</taxon>
    </lineage>
</organism>
<dbReference type="Proteomes" id="UP000095765">
    <property type="component" value="Unassembled WGS sequence"/>
</dbReference>
<dbReference type="InterPro" id="IPR001387">
    <property type="entry name" value="Cro/C1-type_HTH"/>
</dbReference>
<proteinExistence type="predicted"/>
<dbReference type="OrthoDB" id="9812239at2"/>
<evidence type="ECO:0000313" key="3">
    <source>
        <dbReference type="Proteomes" id="UP000095765"/>
    </source>
</evidence>
<dbReference type="AlphaFoldDB" id="A0A174R2G2"/>
<accession>A0A174R2G2</accession>
<feature type="domain" description="HTH cro/C1-type" evidence="1">
    <location>
        <begin position="11"/>
        <end position="67"/>
    </location>
</feature>
<name>A0A174R2G2_9FIRM</name>
<dbReference type="Pfam" id="PF01381">
    <property type="entry name" value="HTH_3"/>
    <property type="match status" value="1"/>
</dbReference>
<dbReference type="CDD" id="cd00093">
    <property type="entry name" value="HTH_XRE"/>
    <property type="match status" value="1"/>
</dbReference>
<evidence type="ECO:0000259" key="1">
    <source>
        <dbReference type="PROSITE" id="PS50943"/>
    </source>
</evidence>
<dbReference type="SUPFAM" id="SSF47413">
    <property type="entry name" value="lambda repressor-like DNA-binding domains"/>
    <property type="match status" value="1"/>
</dbReference>
<dbReference type="PROSITE" id="PS00290">
    <property type="entry name" value="IG_MHC"/>
    <property type="match status" value="1"/>
</dbReference>
<reference evidence="2 3" key="1">
    <citation type="submission" date="2015-09" db="EMBL/GenBank/DDBJ databases">
        <authorList>
            <consortium name="Pathogen Informatics"/>
        </authorList>
    </citation>
    <scope>NUCLEOTIDE SEQUENCE [LARGE SCALE GENOMIC DNA]</scope>
    <source>
        <strain evidence="2 3">2789STDY5834939</strain>
    </source>
</reference>
<dbReference type="InterPro" id="IPR003006">
    <property type="entry name" value="Ig/MHC_CS"/>
</dbReference>
<dbReference type="EMBL" id="CZBE01000011">
    <property type="protein sequence ID" value="CUP76649.1"/>
    <property type="molecule type" value="Genomic_DNA"/>
</dbReference>
<sequence length="272" mass="31348">MKCKVSIPERMKDLRVERHLSLEELEAAVGISKSALGSYESTEGCKEINHGSILKLADFYQVSTDYLLCRTDNRNPENIELSELHISDEAVELLKSERFNNRLLCEIISHEKFRELLADAEIYVDGIAAMRFHDMNSSLAAVRAMILEAHPEAAADRAIKVLEVCQVEEEDFFCHVTHKTWDTILHDIRKAHENDSESAPDTTPADELIREVQKAMQSPGDRVQQFTGIFCKAFQLKYKRLSEEERTTLKKLFRKSPLIKHSGMNFRRRPWK</sequence>
<dbReference type="PROSITE" id="PS50943">
    <property type="entry name" value="HTH_CROC1"/>
    <property type="match status" value="1"/>
</dbReference>
<dbReference type="GO" id="GO:0003677">
    <property type="term" value="F:DNA binding"/>
    <property type="evidence" value="ECO:0007669"/>
    <property type="project" value="InterPro"/>
</dbReference>
<dbReference type="Gene3D" id="1.10.260.40">
    <property type="entry name" value="lambda repressor-like DNA-binding domains"/>
    <property type="match status" value="1"/>
</dbReference>
<protein>
    <submittedName>
        <fullName evidence="2">Helix-turn-helix domain</fullName>
    </submittedName>
</protein>
<evidence type="ECO:0000313" key="2">
    <source>
        <dbReference type="EMBL" id="CUP76649.1"/>
    </source>
</evidence>
<dbReference type="SMART" id="SM00530">
    <property type="entry name" value="HTH_XRE"/>
    <property type="match status" value="1"/>
</dbReference>
<dbReference type="InterPro" id="IPR010982">
    <property type="entry name" value="Lambda_DNA-bd_dom_sf"/>
</dbReference>
<dbReference type="RefSeq" id="WP_055245143.1">
    <property type="nucleotide sequence ID" value="NZ_CABIWA010000013.1"/>
</dbReference>
<gene>
    <name evidence="2" type="ORF">ERS852551_01884</name>
</gene>